<feature type="compositionally biased region" description="Acidic residues" evidence="7">
    <location>
        <begin position="132"/>
        <end position="146"/>
    </location>
</feature>
<dbReference type="NCBIfam" id="NF001099">
    <property type="entry name" value="PRK00132.1"/>
    <property type="match status" value="1"/>
</dbReference>
<sequence length="290" mass="31822">MTDDETPRDDTEEILPEPSEEPTERTDHAAEGAAGSHEHPSERQLERERAIADEPVAESEQILGEETSLPFTPVDESFTEGAPPTAGPVPAVEDEADDEEATPRVKPAIPGMDLEVDIVPEGEEALRRSELEEGDEGYEGGDDSDEDVFSQTIAEASIDLASGARYRATGKRKTAVARVILKPGTGRYTINGRELDVYFPRPTLQRNIRQPLETVGYEDRMDVVATMHGGGVSAQAGALRHGVSRALLEADPNLRSELKRRGFLTRDARAKERKKAGLKKARKKPQFSKR</sequence>
<evidence type="ECO:0000256" key="2">
    <source>
        <dbReference type="ARBA" id="ARBA00022980"/>
    </source>
</evidence>
<name>A0A6J4TG84_9ACTN</name>
<dbReference type="FunFam" id="3.30.230.10:FF:000001">
    <property type="entry name" value="30S ribosomal protein S9"/>
    <property type="match status" value="1"/>
</dbReference>
<reference evidence="8" key="1">
    <citation type="submission" date="2020-02" db="EMBL/GenBank/DDBJ databases">
        <authorList>
            <person name="Meier V. D."/>
        </authorList>
    </citation>
    <scope>NUCLEOTIDE SEQUENCE</scope>
    <source>
        <strain evidence="8">AVDCRST_MAG30</strain>
    </source>
</reference>
<dbReference type="SUPFAM" id="SSF54211">
    <property type="entry name" value="Ribosomal protein S5 domain 2-like"/>
    <property type="match status" value="1"/>
</dbReference>
<dbReference type="InterPro" id="IPR014721">
    <property type="entry name" value="Ribsml_uS5_D2-typ_fold_subgr"/>
</dbReference>
<proteinExistence type="inferred from homology"/>
<dbReference type="GO" id="GO:0022627">
    <property type="term" value="C:cytosolic small ribosomal subunit"/>
    <property type="evidence" value="ECO:0007669"/>
    <property type="project" value="TreeGrafter"/>
</dbReference>
<keyword evidence="3 5" id="KW-0687">Ribonucleoprotein</keyword>
<dbReference type="InterPro" id="IPR000754">
    <property type="entry name" value="Ribosomal_uS9"/>
</dbReference>
<evidence type="ECO:0000313" key="8">
    <source>
        <dbReference type="EMBL" id="CAA9522543.1"/>
    </source>
</evidence>
<dbReference type="GO" id="GO:0003735">
    <property type="term" value="F:structural constituent of ribosome"/>
    <property type="evidence" value="ECO:0007669"/>
    <property type="project" value="InterPro"/>
</dbReference>
<protein>
    <recommendedName>
        <fullName evidence="4 5">Small ribosomal subunit protein uS9</fullName>
    </recommendedName>
</protein>
<evidence type="ECO:0000256" key="1">
    <source>
        <dbReference type="ARBA" id="ARBA00005251"/>
    </source>
</evidence>
<evidence type="ECO:0000256" key="3">
    <source>
        <dbReference type="ARBA" id="ARBA00023274"/>
    </source>
</evidence>
<organism evidence="8">
    <name type="scientific">uncultured Solirubrobacteraceae bacterium</name>
    <dbReference type="NCBI Taxonomy" id="1162706"/>
    <lineage>
        <taxon>Bacteria</taxon>
        <taxon>Bacillati</taxon>
        <taxon>Actinomycetota</taxon>
        <taxon>Thermoleophilia</taxon>
        <taxon>Solirubrobacterales</taxon>
        <taxon>Solirubrobacteraceae</taxon>
        <taxon>environmental samples</taxon>
    </lineage>
</organism>
<evidence type="ECO:0000256" key="7">
    <source>
        <dbReference type="SAM" id="MobiDB-lite"/>
    </source>
</evidence>
<dbReference type="HAMAP" id="MF_00532_B">
    <property type="entry name" value="Ribosomal_uS9_B"/>
    <property type="match status" value="1"/>
</dbReference>
<dbReference type="InterPro" id="IPR023035">
    <property type="entry name" value="Ribosomal_uS9_bac/plastid"/>
</dbReference>
<dbReference type="InterPro" id="IPR020574">
    <property type="entry name" value="Ribosomal_uS9_CS"/>
</dbReference>
<dbReference type="PANTHER" id="PTHR21569">
    <property type="entry name" value="RIBOSOMAL PROTEIN S9"/>
    <property type="match status" value="1"/>
</dbReference>
<keyword evidence="2 5" id="KW-0689">Ribosomal protein</keyword>
<feature type="compositionally biased region" description="Low complexity" evidence="7">
    <location>
        <begin position="79"/>
        <end position="91"/>
    </location>
</feature>
<feature type="compositionally biased region" description="Acidic residues" evidence="7">
    <location>
        <begin position="1"/>
        <end position="21"/>
    </location>
</feature>
<dbReference type="EMBL" id="CADCVS010000404">
    <property type="protein sequence ID" value="CAA9522543.1"/>
    <property type="molecule type" value="Genomic_DNA"/>
</dbReference>
<dbReference type="Pfam" id="PF00380">
    <property type="entry name" value="Ribosomal_S9"/>
    <property type="match status" value="1"/>
</dbReference>
<dbReference type="Gene3D" id="3.30.230.10">
    <property type="match status" value="1"/>
</dbReference>
<dbReference type="GO" id="GO:0003723">
    <property type="term" value="F:RNA binding"/>
    <property type="evidence" value="ECO:0007669"/>
    <property type="project" value="TreeGrafter"/>
</dbReference>
<dbReference type="PANTHER" id="PTHR21569:SF1">
    <property type="entry name" value="SMALL RIBOSOMAL SUBUNIT PROTEIN US9M"/>
    <property type="match status" value="1"/>
</dbReference>
<evidence type="ECO:0000256" key="5">
    <source>
        <dbReference type="HAMAP-Rule" id="MF_00532"/>
    </source>
</evidence>
<feature type="compositionally biased region" description="Acidic residues" evidence="7">
    <location>
        <begin position="114"/>
        <end position="123"/>
    </location>
</feature>
<dbReference type="PROSITE" id="PS00360">
    <property type="entry name" value="RIBOSOMAL_S9"/>
    <property type="match status" value="1"/>
</dbReference>
<comment type="similarity">
    <text evidence="1 5 6">Belongs to the universal ribosomal protein uS9 family.</text>
</comment>
<gene>
    <name evidence="5" type="primary">rpsI</name>
    <name evidence="8" type="ORF">AVDCRST_MAG30-3133</name>
</gene>
<dbReference type="GO" id="GO:0006412">
    <property type="term" value="P:translation"/>
    <property type="evidence" value="ECO:0007669"/>
    <property type="project" value="UniProtKB-UniRule"/>
</dbReference>
<dbReference type="InterPro" id="IPR020568">
    <property type="entry name" value="Ribosomal_Su5_D2-typ_SF"/>
</dbReference>
<evidence type="ECO:0000256" key="6">
    <source>
        <dbReference type="RuleBase" id="RU003815"/>
    </source>
</evidence>
<feature type="region of interest" description="Disordered" evidence="7">
    <location>
        <begin position="1"/>
        <end position="146"/>
    </location>
</feature>
<feature type="compositionally biased region" description="Basic residues" evidence="7">
    <location>
        <begin position="271"/>
        <end position="290"/>
    </location>
</feature>
<dbReference type="AlphaFoldDB" id="A0A6J4TG84"/>
<accession>A0A6J4TG84</accession>
<feature type="region of interest" description="Disordered" evidence="7">
    <location>
        <begin position="262"/>
        <end position="290"/>
    </location>
</feature>
<evidence type="ECO:0000256" key="4">
    <source>
        <dbReference type="ARBA" id="ARBA00035259"/>
    </source>
</evidence>
<feature type="compositionally biased region" description="Basic and acidic residues" evidence="7">
    <location>
        <begin position="22"/>
        <end position="52"/>
    </location>
</feature>